<dbReference type="RefSeq" id="WP_171835448.1">
    <property type="nucleotide sequence ID" value="NZ_CP053708.1"/>
</dbReference>
<protein>
    <submittedName>
        <fullName evidence="1">Uncharacterized protein</fullName>
    </submittedName>
</protein>
<evidence type="ECO:0000313" key="2">
    <source>
        <dbReference type="Proteomes" id="UP000500767"/>
    </source>
</evidence>
<name>A0A6M8HQD4_9PROT</name>
<evidence type="ECO:0000313" key="1">
    <source>
        <dbReference type="EMBL" id="QKE90500.1"/>
    </source>
</evidence>
<proteinExistence type="predicted"/>
<dbReference type="KEGG" id="lck:HN018_11045"/>
<sequence>MNDNPHLLAIMESKMAQARLQLQHASFDKADDLLAQVKIYAEALRTKSSTH</sequence>
<dbReference type="EMBL" id="CP053708">
    <property type="protein sequence ID" value="QKE90500.1"/>
    <property type="molecule type" value="Genomic_DNA"/>
</dbReference>
<dbReference type="Proteomes" id="UP000500767">
    <property type="component" value="Chromosome"/>
</dbReference>
<reference evidence="1 2" key="1">
    <citation type="journal article" date="2014" name="World J. Microbiol. Biotechnol.">
        <title>Biodiversity and physiological characteristics of Antarctic and Arctic lichens-associated bacteria.</title>
        <authorList>
            <person name="Lee Y.M."/>
            <person name="Kim E.H."/>
            <person name="Lee H.K."/>
            <person name="Hong S.G."/>
        </authorList>
    </citation>
    <scope>NUCLEOTIDE SEQUENCE [LARGE SCALE GENOMIC DNA]</scope>
    <source>
        <strain evidence="1 2">PAMC 26569</strain>
    </source>
</reference>
<organism evidence="1 2">
    <name type="scientific">Lichenicola cladoniae</name>
    <dbReference type="NCBI Taxonomy" id="1484109"/>
    <lineage>
        <taxon>Bacteria</taxon>
        <taxon>Pseudomonadati</taxon>
        <taxon>Pseudomonadota</taxon>
        <taxon>Alphaproteobacteria</taxon>
        <taxon>Acetobacterales</taxon>
        <taxon>Acetobacteraceae</taxon>
        <taxon>Lichenicola</taxon>
    </lineage>
</organism>
<keyword evidence="2" id="KW-1185">Reference proteome</keyword>
<gene>
    <name evidence="1" type="ORF">HN018_11045</name>
</gene>
<dbReference type="AlphaFoldDB" id="A0A6M8HQD4"/>
<accession>A0A6M8HQD4</accession>